<evidence type="ECO:0000313" key="1">
    <source>
        <dbReference type="EMBL" id="MEQ2166109.1"/>
    </source>
</evidence>
<feature type="non-terminal residue" evidence="1">
    <location>
        <position position="1"/>
    </location>
</feature>
<name>A0ABV0N5C4_9TELE</name>
<proteinExistence type="predicted"/>
<gene>
    <name evidence="1" type="ORF">GOODEAATRI_024291</name>
</gene>
<reference evidence="1 2" key="1">
    <citation type="submission" date="2021-06" db="EMBL/GenBank/DDBJ databases">
        <authorList>
            <person name="Palmer J.M."/>
        </authorList>
    </citation>
    <scope>NUCLEOTIDE SEQUENCE [LARGE SCALE GENOMIC DNA]</scope>
    <source>
        <strain evidence="1 2">GA_2019</strain>
        <tissue evidence="1">Muscle</tissue>
    </source>
</reference>
<comment type="caution">
    <text evidence="1">The sequence shown here is derived from an EMBL/GenBank/DDBJ whole genome shotgun (WGS) entry which is preliminary data.</text>
</comment>
<dbReference type="Proteomes" id="UP001476798">
    <property type="component" value="Unassembled WGS sequence"/>
</dbReference>
<organism evidence="1 2">
    <name type="scientific">Goodea atripinnis</name>
    <dbReference type="NCBI Taxonomy" id="208336"/>
    <lineage>
        <taxon>Eukaryota</taxon>
        <taxon>Metazoa</taxon>
        <taxon>Chordata</taxon>
        <taxon>Craniata</taxon>
        <taxon>Vertebrata</taxon>
        <taxon>Euteleostomi</taxon>
        <taxon>Actinopterygii</taxon>
        <taxon>Neopterygii</taxon>
        <taxon>Teleostei</taxon>
        <taxon>Neoteleostei</taxon>
        <taxon>Acanthomorphata</taxon>
        <taxon>Ovalentaria</taxon>
        <taxon>Atherinomorphae</taxon>
        <taxon>Cyprinodontiformes</taxon>
        <taxon>Goodeidae</taxon>
        <taxon>Goodea</taxon>
    </lineage>
</organism>
<sequence>PTVQSTSSSPQIITITSAVLLSPTSSSLSSAADYTEPAELIQEVPTSYHLLCCS</sequence>
<protein>
    <submittedName>
        <fullName evidence="1">Uncharacterized protein</fullName>
    </submittedName>
</protein>
<keyword evidence="2" id="KW-1185">Reference proteome</keyword>
<evidence type="ECO:0000313" key="2">
    <source>
        <dbReference type="Proteomes" id="UP001476798"/>
    </source>
</evidence>
<accession>A0ABV0N5C4</accession>
<dbReference type="EMBL" id="JAHRIO010022688">
    <property type="protein sequence ID" value="MEQ2166109.1"/>
    <property type="molecule type" value="Genomic_DNA"/>
</dbReference>